<dbReference type="PROSITE" id="PS00086">
    <property type="entry name" value="CYTOCHROME_P450"/>
    <property type="match status" value="1"/>
</dbReference>
<dbReference type="SUPFAM" id="SSF48264">
    <property type="entry name" value="Cytochrome P450"/>
    <property type="match status" value="1"/>
</dbReference>
<dbReference type="InterPro" id="IPR050529">
    <property type="entry name" value="CYP450_sterol_14alpha_dmase"/>
</dbReference>
<keyword evidence="2 5" id="KW-0349">Heme</keyword>
<accession>A2YL26</accession>
<evidence type="ECO:0000256" key="3">
    <source>
        <dbReference type="ARBA" id="ARBA00022723"/>
    </source>
</evidence>
<evidence type="ECO:0000256" key="2">
    <source>
        <dbReference type="ARBA" id="ARBA00022617"/>
    </source>
</evidence>
<keyword evidence="4 5" id="KW-0408">Iron</keyword>
<dbReference type="STRING" id="39946.A2YL26"/>
<dbReference type="Gramene" id="BGIOSGA025656-TA">
    <property type="protein sequence ID" value="BGIOSGA025656-PA"/>
    <property type="gene ID" value="BGIOSGA025656"/>
</dbReference>
<dbReference type="InterPro" id="IPR002403">
    <property type="entry name" value="Cyt_P450_E_grp-IV"/>
</dbReference>
<keyword evidence="10" id="KW-1185">Reference proteome</keyword>
<dbReference type="Pfam" id="PF00067">
    <property type="entry name" value="p450"/>
    <property type="match status" value="1"/>
</dbReference>
<dbReference type="GO" id="GO:0005506">
    <property type="term" value="F:iron ion binding"/>
    <property type="evidence" value="ECO:0007669"/>
    <property type="project" value="InterPro"/>
</dbReference>
<dbReference type="Proteomes" id="UP000007015">
    <property type="component" value="Chromosome 7"/>
</dbReference>
<keyword evidence="3 5" id="KW-0479">Metal-binding</keyword>
<gene>
    <name evidence="9" type="ORF">OsI_25917</name>
</gene>
<dbReference type="PANTHER" id="PTHR24304">
    <property type="entry name" value="CYTOCHROME P450 FAMILY 7"/>
    <property type="match status" value="1"/>
</dbReference>
<dbReference type="PRINTS" id="PR00385">
    <property type="entry name" value="P450"/>
</dbReference>
<name>A2YL26_ORYSI</name>
<dbReference type="EMBL" id="CM000132">
    <property type="protein sequence ID" value="EAZ03787.1"/>
    <property type="molecule type" value="Genomic_DNA"/>
</dbReference>
<protein>
    <submittedName>
        <fullName evidence="9">Uncharacterized protein</fullName>
    </submittedName>
</protein>
<feature type="transmembrane region" description="Helical" evidence="8">
    <location>
        <begin position="6"/>
        <end position="26"/>
    </location>
</feature>
<dbReference type="AlphaFoldDB" id="A2YL26"/>
<dbReference type="CDD" id="cd11042">
    <property type="entry name" value="CYP51-like"/>
    <property type="match status" value="1"/>
</dbReference>
<keyword evidence="8" id="KW-1133">Transmembrane helix</keyword>
<dbReference type="OMA" id="FSRWGDQ"/>
<dbReference type="InterPro" id="IPR036396">
    <property type="entry name" value="Cyt_P450_sf"/>
</dbReference>
<proteinExistence type="inferred from homology"/>
<reference evidence="9 10" key="1">
    <citation type="journal article" date="2005" name="PLoS Biol.">
        <title>The genomes of Oryza sativa: a history of duplications.</title>
        <authorList>
            <person name="Yu J."/>
            <person name="Wang J."/>
            <person name="Lin W."/>
            <person name="Li S."/>
            <person name="Li H."/>
            <person name="Zhou J."/>
            <person name="Ni P."/>
            <person name="Dong W."/>
            <person name="Hu S."/>
            <person name="Zeng C."/>
            <person name="Zhang J."/>
            <person name="Zhang Y."/>
            <person name="Li R."/>
            <person name="Xu Z."/>
            <person name="Li S."/>
            <person name="Li X."/>
            <person name="Zheng H."/>
            <person name="Cong L."/>
            <person name="Lin L."/>
            <person name="Yin J."/>
            <person name="Geng J."/>
            <person name="Li G."/>
            <person name="Shi J."/>
            <person name="Liu J."/>
            <person name="Lv H."/>
            <person name="Li J."/>
            <person name="Wang J."/>
            <person name="Deng Y."/>
            <person name="Ran L."/>
            <person name="Shi X."/>
            <person name="Wang X."/>
            <person name="Wu Q."/>
            <person name="Li C."/>
            <person name="Ren X."/>
            <person name="Wang J."/>
            <person name="Wang X."/>
            <person name="Li D."/>
            <person name="Liu D."/>
            <person name="Zhang X."/>
            <person name="Ji Z."/>
            <person name="Zhao W."/>
            <person name="Sun Y."/>
            <person name="Zhang Z."/>
            <person name="Bao J."/>
            <person name="Han Y."/>
            <person name="Dong L."/>
            <person name="Ji J."/>
            <person name="Chen P."/>
            <person name="Wu S."/>
            <person name="Liu J."/>
            <person name="Xiao Y."/>
            <person name="Bu D."/>
            <person name="Tan J."/>
            <person name="Yang L."/>
            <person name="Ye C."/>
            <person name="Zhang J."/>
            <person name="Xu J."/>
            <person name="Zhou Y."/>
            <person name="Yu Y."/>
            <person name="Zhang B."/>
            <person name="Zhuang S."/>
            <person name="Wei H."/>
            <person name="Liu B."/>
            <person name="Lei M."/>
            <person name="Yu H."/>
            <person name="Li Y."/>
            <person name="Xu H."/>
            <person name="Wei S."/>
            <person name="He X."/>
            <person name="Fang L."/>
            <person name="Zhang Z."/>
            <person name="Zhang Y."/>
            <person name="Huang X."/>
            <person name="Su Z."/>
            <person name="Tong W."/>
            <person name="Li J."/>
            <person name="Tong Z."/>
            <person name="Li S."/>
            <person name="Ye J."/>
            <person name="Wang L."/>
            <person name="Fang L."/>
            <person name="Lei T."/>
            <person name="Chen C."/>
            <person name="Chen H."/>
            <person name="Xu Z."/>
            <person name="Li H."/>
            <person name="Huang H."/>
            <person name="Zhang F."/>
            <person name="Xu H."/>
            <person name="Li N."/>
            <person name="Zhao C."/>
            <person name="Li S."/>
            <person name="Dong L."/>
            <person name="Huang Y."/>
            <person name="Li L."/>
            <person name="Xi Y."/>
            <person name="Qi Q."/>
            <person name="Li W."/>
            <person name="Zhang B."/>
            <person name="Hu W."/>
            <person name="Zhang Y."/>
            <person name="Tian X."/>
            <person name="Jiao Y."/>
            <person name="Liang X."/>
            <person name="Jin J."/>
            <person name="Gao L."/>
            <person name="Zheng W."/>
            <person name="Hao B."/>
            <person name="Liu S."/>
            <person name="Wang W."/>
            <person name="Yuan L."/>
            <person name="Cao M."/>
            <person name="McDermott J."/>
            <person name="Samudrala R."/>
            <person name="Wang J."/>
            <person name="Wong G.K."/>
            <person name="Yang H."/>
        </authorList>
    </citation>
    <scope>NUCLEOTIDE SEQUENCE [LARGE SCALE GENOMIC DNA]</scope>
    <source>
        <strain evidence="10">cv. 93-11</strain>
    </source>
</reference>
<dbReference type="GO" id="GO:0016705">
    <property type="term" value="F:oxidoreductase activity, acting on paired donors, with incorporation or reduction of molecular oxygen"/>
    <property type="evidence" value="ECO:0007669"/>
    <property type="project" value="InterPro"/>
</dbReference>
<keyword evidence="8" id="KW-0472">Membrane</keyword>
<dbReference type="GO" id="GO:0020037">
    <property type="term" value="F:heme binding"/>
    <property type="evidence" value="ECO:0007669"/>
    <property type="project" value="InterPro"/>
</dbReference>
<keyword evidence="6" id="KW-0503">Monooxygenase</keyword>
<keyword evidence="8" id="KW-0812">Transmembrane</keyword>
<dbReference type="InterPro" id="IPR017972">
    <property type="entry name" value="Cyt_P450_CS"/>
</dbReference>
<dbReference type="PRINTS" id="PR00465">
    <property type="entry name" value="EP450IV"/>
</dbReference>
<organism evidence="9 10">
    <name type="scientific">Oryza sativa subsp. indica</name>
    <name type="common">Rice</name>
    <dbReference type="NCBI Taxonomy" id="39946"/>
    <lineage>
        <taxon>Eukaryota</taxon>
        <taxon>Viridiplantae</taxon>
        <taxon>Streptophyta</taxon>
        <taxon>Embryophyta</taxon>
        <taxon>Tracheophyta</taxon>
        <taxon>Spermatophyta</taxon>
        <taxon>Magnoliopsida</taxon>
        <taxon>Liliopsida</taxon>
        <taxon>Poales</taxon>
        <taxon>Poaceae</taxon>
        <taxon>BOP clade</taxon>
        <taxon>Oryzoideae</taxon>
        <taxon>Oryzeae</taxon>
        <taxon>Oryzinae</taxon>
        <taxon>Oryza</taxon>
        <taxon>Oryza sativa</taxon>
    </lineage>
</organism>
<dbReference type="InterPro" id="IPR001128">
    <property type="entry name" value="Cyt_P450"/>
</dbReference>
<keyword evidence="6" id="KW-0560">Oxidoreductase</keyword>
<dbReference type="HOGENOM" id="CLU_001570_15_0_1"/>
<evidence type="ECO:0000256" key="1">
    <source>
        <dbReference type="ARBA" id="ARBA00010617"/>
    </source>
</evidence>
<evidence type="ECO:0000256" key="4">
    <source>
        <dbReference type="ARBA" id="ARBA00023004"/>
    </source>
</evidence>
<sequence length="500" mass="55064">MDQLTSSTVFWLTTAVAFLLINTVILRALQKRKSSPAAAAAAPPPPVVQGVGLVRFVRAMARDGPLEAIREQQAKLGSVFTASAPLGTFLIGSEVSSHFYVAPDSEISMGRLYEFTVPIFGPGVLYGVDLETRKEQIRFNWDILKPRSLKASVGAMAEEVEMGRSGYGRSEARTGAGTDADRESVPAGKGVARESVPGKLCELFGELDNGLHLISGLLPYLPIPAHRRRDRARQRLGEIITEVIRSRRNSSRGAAGTDENNDDMLQCLINSRYKDGCAMTDAETAGLVVALMFAGKHTSSGVSIWTGVHLLSNPNHLAAVVAEQDRLMASCPGRTDDYHRLDYDTVQEMRSLHCCVKEALRLHPPVAAVSQAYKHFTVQTKEGKEYTIPGGHMVVSTILVNHYLPHIYKDPHVFDPQRFAPGREEEKVAGRFSFLSFSAGRHACAGESFSYTQIKVLWSYLLSNFEIKMVSPFLETEWSTVIPEPKGKVMVSYRRRTAPK</sequence>
<evidence type="ECO:0000256" key="7">
    <source>
        <dbReference type="SAM" id="MobiDB-lite"/>
    </source>
</evidence>
<evidence type="ECO:0000313" key="9">
    <source>
        <dbReference type="EMBL" id="EAZ03787.1"/>
    </source>
</evidence>
<dbReference type="GO" id="GO:0004497">
    <property type="term" value="F:monooxygenase activity"/>
    <property type="evidence" value="ECO:0007669"/>
    <property type="project" value="UniProtKB-KW"/>
</dbReference>
<comment type="similarity">
    <text evidence="1 6">Belongs to the cytochrome P450 family.</text>
</comment>
<feature type="region of interest" description="Disordered" evidence="7">
    <location>
        <begin position="164"/>
        <end position="191"/>
    </location>
</feature>
<evidence type="ECO:0000256" key="5">
    <source>
        <dbReference type="PIRSR" id="PIRSR602403-1"/>
    </source>
</evidence>
<dbReference type="PANTHER" id="PTHR24304:SF2">
    <property type="entry name" value="24-HYDROXYCHOLESTEROL 7-ALPHA-HYDROXYLASE"/>
    <property type="match status" value="1"/>
</dbReference>
<evidence type="ECO:0000313" key="10">
    <source>
        <dbReference type="Proteomes" id="UP000007015"/>
    </source>
</evidence>
<evidence type="ECO:0000256" key="8">
    <source>
        <dbReference type="SAM" id="Phobius"/>
    </source>
</evidence>
<comment type="cofactor">
    <cofactor evidence="5">
        <name>heme</name>
        <dbReference type="ChEBI" id="CHEBI:30413"/>
    </cofactor>
</comment>
<dbReference type="Gene3D" id="1.10.630.10">
    <property type="entry name" value="Cytochrome P450"/>
    <property type="match status" value="1"/>
</dbReference>
<evidence type="ECO:0000256" key="6">
    <source>
        <dbReference type="RuleBase" id="RU000461"/>
    </source>
</evidence>
<feature type="binding site" description="axial binding residue" evidence="5">
    <location>
        <position position="444"/>
    </location>
    <ligand>
        <name>heme</name>
        <dbReference type="ChEBI" id="CHEBI:30413"/>
    </ligand>
    <ligandPart>
        <name>Fe</name>
        <dbReference type="ChEBI" id="CHEBI:18248"/>
    </ligandPart>
</feature>